<sequence length="67" mass="7851">MKFDKVTLKIIKSYDHEERTFKIGGRGVNIEANDVALIFEIVSGEEPITITNQYQKRNEVNFYQEEI</sequence>
<dbReference type="EMBL" id="CM046392">
    <property type="protein sequence ID" value="KAI8556321.1"/>
    <property type="molecule type" value="Genomic_DNA"/>
</dbReference>
<proteinExistence type="predicted"/>
<protein>
    <submittedName>
        <fullName evidence="1">Uncharacterized protein</fullName>
    </submittedName>
</protein>
<reference evidence="1" key="1">
    <citation type="submission" date="2022-02" db="EMBL/GenBank/DDBJ databases">
        <title>Plant Genome Project.</title>
        <authorList>
            <person name="Zhang R.-G."/>
        </authorList>
    </citation>
    <scope>NUCLEOTIDE SEQUENCE</scope>
    <source>
        <strain evidence="1">AT1</strain>
    </source>
</reference>
<gene>
    <name evidence="1" type="ORF">RHMOL_Rhmol05G0243800</name>
</gene>
<comment type="caution">
    <text evidence="1">The sequence shown here is derived from an EMBL/GenBank/DDBJ whole genome shotgun (WGS) entry which is preliminary data.</text>
</comment>
<evidence type="ECO:0000313" key="1">
    <source>
        <dbReference type="EMBL" id="KAI8556321.1"/>
    </source>
</evidence>
<organism evidence="1 2">
    <name type="scientific">Rhododendron molle</name>
    <name type="common">Chinese azalea</name>
    <name type="synonym">Azalea mollis</name>
    <dbReference type="NCBI Taxonomy" id="49168"/>
    <lineage>
        <taxon>Eukaryota</taxon>
        <taxon>Viridiplantae</taxon>
        <taxon>Streptophyta</taxon>
        <taxon>Embryophyta</taxon>
        <taxon>Tracheophyta</taxon>
        <taxon>Spermatophyta</taxon>
        <taxon>Magnoliopsida</taxon>
        <taxon>eudicotyledons</taxon>
        <taxon>Gunneridae</taxon>
        <taxon>Pentapetalae</taxon>
        <taxon>asterids</taxon>
        <taxon>Ericales</taxon>
        <taxon>Ericaceae</taxon>
        <taxon>Ericoideae</taxon>
        <taxon>Rhodoreae</taxon>
        <taxon>Rhododendron</taxon>
    </lineage>
</organism>
<keyword evidence="2" id="KW-1185">Reference proteome</keyword>
<name>A0ACC0NTL7_RHOML</name>
<accession>A0ACC0NTL7</accession>
<dbReference type="Proteomes" id="UP001062846">
    <property type="component" value="Chromosome 5"/>
</dbReference>
<evidence type="ECO:0000313" key="2">
    <source>
        <dbReference type="Proteomes" id="UP001062846"/>
    </source>
</evidence>